<dbReference type="CDD" id="cd00397">
    <property type="entry name" value="DNA_BRE_C"/>
    <property type="match status" value="1"/>
</dbReference>
<dbReference type="InterPro" id="IPR013762">
    <property type="entry name" value="Integrase-like_cat_sf"/>
</dbReference>
<dbReference type="GO" id="GO:0015074">
    <property type="term" value="P:DNA integration"/>
    <property type="evidence" value="ECO:0007669"/>
    <property type="project" value="InterPro"/>
</dbReference>
<comment type="caution">
    <text evidence="4">The sequence shown here is derived from an EMBL/GenBank/DDBJ whole genome shotgun (WGS) entry which is preliminary data.</text>
</comment>
<dbReference type="GO" id="GO:0006310">
    <property type="term" value="P:DNA recombination"/>
    <property type="evidence" value="ECO:0007669"/>
    <property type="project" value="UniProtKB-KW"/>
</dbReference>
<evidence type="ECO:0000313" key="5">
    <source>
        <dbReference type="Proteomes" id="UP000252519"/>
    </source>
</evidence>
<organism evidence="4 5">
    <name type="scientific">Ancylostoma caninum</name>
    <name type="common">Dog hookworm</name>
    <dbReference type="NCBI Taxonomy" id="29170"/>
    <lineage>
        <taxon>Eukaryota</taxon>
        <taxon>Metazoa</taxon>
        <taxon>Ecdysozoa</taxon>
        <taxon>Nematoda</taxon>
        <taxon>Chromadorea</taxon>
        <taxon>Rhabditida</taxon>
        <taxon>Rhabditina</taxon>
        <taxon>Rhabditomorpha</taxon>
        <taxon>Strongyloidea</taxon>
        <taxon>Ancylostomatidae</taxon>
        <taxon>Ancylostomatinae</taxon>
        <taxon>Ancylostoma</taxon>
    </lineage>
</organism>
<keyword evidence="1" id="KW-0233">DNA recombination</keyword>
<name>A0A368GAP1_ANCCA</name>
<dbReference type="GO" id="GO:0003677">
    <property type="term" value="F:DNA binding"/>
    <property type="evidence" value="ECO:0007669"/>
    <property type="project" value="InterPro"/>
</dbReference>
<dbReference type="PANTHER" id="PTHR34605:SF4">
    <property type="entry name" value="DNA ADENINE METHYLTRANSFERASE"/>
    <property type="match status" value="1"/>
</dbReference>
<dbReference type="AlphaFoldDB" id="A0A368GAP1"/>
<sequence length="163" mass="18359">MEDTQSILLTFLFCALMRISEAVEVRARDVSEQPNCWRIEITRSKVDQSQRGAAVFLAKETWLDTAMRLRLRADPDVHVLASVKGSKWSANVATAEIKRMCDAAGLRRLSPHSFRRGGTMRAMDEGIDPIAVQRRGRWASTRSMRPYVVHSIHTQGGPAHITE</sequence>
<dbReference type="PANTHER" id="PTHR34605">
    <property type="entry name" value="PHAGE_INTEGRASE DOMAIN-CONTAINING PROTEIN"/>
    <property type="match status" value="1"/>
</dbReference>
<feature type="domain" description="Tyr recombinase" evidence="3">
    <location>
        <begin position="1"/>
        <end position="163"/>
    </location>
</feature>
<dbReference type="SUPFAM" id="SSF56349">
    <property type="entry name" value="DNA breaking-rejoining enzymes"/>
    <property type="match status" value="1"/>
</dbReference>
<keyword evidence="2" id="KW-0732">Signal</keyword>
<dbReference type="InterPro" id="IPR011010">
    <property type="entry name" value="DNA_brk_join_enz"/>
</dbReference>
<evidence type="ECO:0000259" key="3">
    <source>
        <dbReference type="PROSITE" id="PS51898"/>
    </source>
</evidence>
<dbReference type="InterPro" id="IPR002104">
    <property type="entry name" value="Integrase_catalytic"/>
</dbReference>
<feature type="signal peptide" evidence="2">
    <location>
        <begin position="1"/>
        <end position="22"/>
    </location>
</feature>
<keyword evidence="5" id="KW-1185">Reference proteome</keyword>
<feature type="chain" id="PRO_5017009621" evidence="2">
    <location>
        <begin position="23"/>
        <end position="163"/>
    </location>
</feature>
<dbReference type="EMBL" id="JOJR01000268">
    <property type="protein sequence ID" value="RCN40768.1"/>
    <property type="molecule type" value="Genomic_DNA"/>
</dbReference>
<evidence type="ECO:0000313" key="4">
    <source>
        <dbReference type="EMBL" id="RCN40768.1"/>
    </source>
</evidence>
<evidence type="ECO:0000256" key="2">
    <source>
        <dbReference type="SAM" id="SignalP"/>
    </source>
</evidence>
<dbReference type="InterPro" id="IPR052925">
    <property type="entry name" value="Phage_Integrase-like_Recomb"/>
</dbReference>
<dbReference type="PROSITE" id="PS51898">
    <property type="entry name" value="TYR_RECOMBINASE"/>
    <property type="match status" value="1"/>
</dbReference>
<accession>A0A368GAP1</accession>
<dbReference type="Gene3D" id="1.10.443.10">
    <property type="entry name" value="Intergrase catalytic core"/>
    <property type="match status" value="1"/>
</dbReference>
<dbReference type="OrthoDB" id="5864171at2759"/>
<gene>
    <name evidence="4" type="ORF">ANCCAN_13288</name>
</gene>
<dbReference type="Proteomes" id="UP000252519">
    <property type="component" value="Unassembled WGS sequence"/>
</dbReference>
<protein>
    <submittedName>
        <fullName evidence="4">Site-specific recombinase, phage integrase family</fullName>
    </submittedName>
</protein>
<reference evidence="4 5" key="1">
    <citation type="submission" date="2014-10" db="EMBL/GenBank/DDBJ databases">
        <title>Draft genome of the hookworm Ancylostoma caninum.</title>
        <authorList>
            <person name="Mitreva M."/>
        </authorList>
    </citation>
    <scope>NUCLEOTIDE SEQUENCE [LARGE SCALE GENOMIC DNA]</scope>
    <source>
        <strain evidence="4 5">Baltimore</strain>
    </source>
</reference>
<dbReference type="Pfam" id="PF00589">
    <property type="entry name" value="Phage_integrase"/>
    <property type="match status" value="1"/>
</dbReference>
<evidence type="ECO:0000256" key="1">
    <source>
        <dbReference type="ARBA" id="ARBA00023172"/>
    </source>
</evidence>
<proteinExistence type="predicted"/>